<sequence length="123" mass="12719">MSQTPSDQTSPYDTDEAVGAERDIAEVPAVEIINTVAVHLLSAAAVKVGLADSPETQLDLDEARKLITALAGLVVASAPEVGDVHARALRDGLRTVQLAFREASPIPDAIGQGPGEKLTGPVN</sequence>
<evidence type="ECO:0000313" key="2">
    <source>
        <dbReference type="EMBL" id="GAA4669135.1"/>
    </source>
</evidence>
<dbReference type="EMBL" id="BAABLM010000002">
    <property type="protein sequence ID" value="GAA4669135.1"/>
    <property type="molecule type" value="Genomic_DNA"/>
</dbReference>
<keyword evidence="3" id="KW-1185">Reference proteome</keyword>
<dbReference type="RefSeq" id="WP_345374004.1">
    <property type="nucleotide sequence ID" value="NZ_BAABLM010000002.1"/>
</dbReference>
<name>A0ABP8VQC0_9MICO</name>
<comment type="caution">
    <text evidence="2">The sequence shown here is derived from an EMBL/GenBank/DDBJ whole genome shotgun (WGS) entry which is preliminary data.</text>
</comment>
<organism evidence="2 3">
    <name type="scientific">Frondihabitans cladoniiphilus</name>
    <dbReference type="NCBI Taxonomy" id="715785"/>
    <lineage>
        <taxon>Bacteria</taxon>
        <taxon>Bacillati</taxon>
        <taxon>Actinomycetota</taxon>
        <taxon>Actinomycetes</taxon>
        <taxon>Micrococcales</taxon>
        <taxon>Microbacteriaceae</taxon>
        <taxon>Frondihabitans</taxon>
    </lineage>
</organism>
<reference evidence="3" key="1">
    <citation type="journal article" date="2019" name="Int. J. Syst. Evol. Microbiol.">
        <title>The Global Catalogue of Microorganisms (GCM) 10K type strain sequencing project: providing services to taxonomists for standard genome sequencing and annotation.</title>
        <authorList>
            <consortium name="The Broad Institute Genomics Platform"/>
            <consortium name="The Broad Institute Genome Sequencing Center for Infectious Disease"/>
            <person name="Wu L."/>
            <person name="Ma J."/>
        </authorList>
    </citation>
    <scope>NUCLEOTIDE SEQUENCE [LARGE SCALE GENOMIC DNA]</scope>
    <source>
        <strain evidence="3">JCM 18956</strain>
    </source>
</reference>
<feature type="compositionally biased region" description="Polar residues" evidence="1">
    <location>
        <begin position="1"/>
        <end position="12"/>
    </location>
</feature>
<proteinExistence type="predicted"/>
<dbReference type="Proteomes" id="UP001501295">
    <property type="component" value="Unassembled WGS sequence"/>
</dbReference>
<feature type="region of interest" description="Disordered" evidence="1">
    <location>
        <begin position="1"/>
        <end position="20"/>
    </location>
</feature>
<evidence type="ECO:0000256" key="1">
    <source>
        <dbReference type="SAM" id="MobiDB-lite"/>
    </source>
</evidence>
<protein>
    <submittedName>
        <fullName evidence="2">DUF1844 domain-containing protein</fullName>
    </submittedName>
</protein>
<dbReference type="Pfam" id="PF08899">
    <property type="entry name" value="DUF1844"/>
    <property type="match status" value="1"/>
</dbReference>
<dbReference type="InterPro" id="IPR014995">
    <property type="entry name" value="DUF1844"/>
</dbReference>
<gene>
    <name evidence="2" type="ORF">GCM10025780_10240</name>
</gene>
<evidence type="ECO:0000313" key="3">
    <source>
        <dbReference type="Proteomes" id="UP001501295"/>
    </source>
</evidence>
<accession>A0ABP8VQC0</accession>